<keyword evidence="2" id="KW-1185">Reference proteome</keyword>
<accession>A0ACC6SBQ7</accession>
<organism evidence="1 2">
    <name type="scientific">Robertmurraya yapensis</name>
    <name type="common">ex Hitch et al 2024</name>
    <dbReference type="NCBI Taxonomy" id="3133160"/>
    <lineage>
        <taxon>Bacteria</taxon>
        <taxon>Bacillati</taxon>
        <taxon>Bacillota</taxon>
        <taxon>Bacilli</taxon>
        <taxon>Bacillales</taxon>
        <taxon>Bacillaceae</taxon>
        <taxon>Robertmurraya</taxon>
    </lineage>
</organism>
<sequence>MRVTQSMLSNNLLNNLSKSYDKMSNYQTQLSTGSKINRPSDNPIIATKGMGYRTTLNQIGQYSANINEATNWLDTTDDALGQVGDALTRVKELVTQASTDSLTSNDREKILAEISQIKKQIQDVSNTKIGDKYLFSGAKTSTPLFNGDGTRNFEGADAASFDKKVIMEVFDGVTIDVNSASAQMFGNIDDELSNLEGVLGNNTSTSEDISAYLAKLDNLQDSVLGARADIGARQNRIEMMGDRIASQEIIATQQLSKNEDVEYEEVITQYLTQQSLHNAALSVGSSIIQPSLVDFIR</sequence>
<dbReference type="EMBL" id="JBBMEW010000009">
    <property type="protein sequence ID" value="MEQ2527517.1"/>
    <property type="molecule type" value="Genomic_DNA"/>
</dbReference>
<dbReference type="Proteomes" id="UP001439875">
    <property type="component" value="Unassembled WGS sequence"/>
</dbReference>
<proteinExistence type="predicted"/>
<keyword evidence="1" id="KW-0969">Cilium</keyword>
<protein>
    <submittedName>
        <fullName evidence="1">Flagellar hook-associated protein FlgL</fullName>
    </submittedName>
</protein>
<keyword evidence="1" id="KW-0282">Flagellum</keyword>
<gene>
    <name evidence="1" type="primary">flgL</name>
    <name evidence="1" type="ORF">WMO40_12445</name>
</gene>
<reference evidence="1" key="1">
    <citation type="submission" date="2024-03" db="EMBL/GenBank/DDBJ databases">
        <title>Human intestinal bacterial collection.</title>
        <authorList>
            <person name="Pauvert C."/>
            <person name="Hitch T.C.A."/>
            <person name="Clavel T."/>
        </authorList>
    </citation>
    <scope>NUCLEOTIDE SEQUENCE</scope>
    <source>
        <strain evidence="1">CLA-AA-H227</strain>
    </source>
</reference>
<name>A0ACC6SBQ7_9BACI</name>
<keyword evidence="1" id="KW-0966">Cell projection</keyword>
<comment type="caution">
    <text evidence="1">The sequence shown here is derived from an EMBL/GenBank/DDBJ whole genome shotgun (WGS) entry which is preliminary data.</text>
</comment>
<evidence type="ECO:0000313" key="1">
    <source>
        <dbReference type="EMBL" id="MEQ2527517.1"/>
    </source>
</evidence>
<evidence type="ECO:0000313" key="2">
    <source>
        <dbReference type="Proteomes" id="UP001439875"/>
    </source>
</evidence>